<dbReference type="Gene3D" id="1.10.10.10">
    <property type="entry name" value="Winged helix-like DNA-binding domain superfamily/Winged helix DNA-binding domain"/>
    <property type="match status" value="1"/>
</dbReference>
<dbReference type="HOGENOM" id="CLU_083287_18_3_12"/>
<protein>
    <submittedName>
        <fullName evidence="5">Transcriptional regulator, MarR family</fullName>
    </submittedName>
</protein>
<dbReference type="InterPro" id="IPR000835">
    <property type="entry name" value="HTH_MarR-typ"/>
</dbReference>
<evidence type="ECO:0000256" key="1">
    <source>
        <dbReference type="ARBA" id="ARBA00023015"/>
    </source>
</evidence>
<dbReference type="PROSITE" id="PS50995">
    <property type="entry name" value="HTH_MARR_2"/>
    <property type="match status" value="1"/>
</dbReference>
<keyword evidence="1" id="KW-0805">Transcription regulation</keyword>
<organism evidence="5 6">
    <name type="scientific">Treponema brennaborense (strain DSM 12168 / CIP 105900 / DD5/3)</name>
    <dbReference type="NCBI Taxonomy" id="906968"/>
    <lineage>
        <taxon>Bacteria</taxon>
        <taxon>Pseudomonadati</taxon>
        <taxon>Spirochaetota</taxon>
        <taxon>Spirochaetia</taxon>
        <taxon>Spirochaetales</taxon>
        <taxon>Treponemataceae</taxon>
        <taxon>Treponema</taxon>
    </lineage>
</organism>
<evidence type="ECO:0000313" key="5">
    <source>
        <dbReference type="EMBL" id="AEE16584.1"/>
    </source>
</evidence>
<evidence type="ECO:0000256" key="3">
    <source>
        <dbReference type="ARBA" id="ARBA00023163"/>
    </source>
</evidence>
<dbReference type="STRING" id="906968.Trebr_1156"/>
<dbReference type="KEGG" id="tbe:Trebr_1156"/>
<evidence type="ECO:0000256" key="2">
    <source>
        <dbReference type="ARBA" id="ARBA00023125"/>
    </source>
</evidence>
<dbReference type="SUPFAM" id="SSF46785">
    <property type="entry name" value="Winged helix' DNA-binding domain"/>
    <property type="match status" value="1"/>
</dbReference>
<dbReference type="Proteomes" id="UP000006546">
    <property type="component" value="Chromosome"/>
</dbReference>
<dbReference type="EMBL" id="CP002696">
    <property type="protein sequence ID" value="AEE16584.1"/>
    <property type="molecule type" value="Genomic_DNA"/>
</dbReference>
<keyword evidence="2" id="KW-0238">DNA-binding</keyword>
<keyword evidence="3" id="KW-0804">Transcription</keyword>
<name>F4LKY7_TREBD</name>
<dbReference type="InterPro" id="IPR036390">
    <property type="entry name" value="WH_DNA-bd_sf"/>
</dbReference>
<feature type="domain" description="HTH marR-type" evidence="4">
    <location>
        <begin position="1"/>
        <end position="139"/>
    </location>
</feature>
<dbReference type="GO" id="GO:0003700">
    <property type="term" value="F:DNA-binding transcription factor activity"/>
    <property type="evidence" value="ECO:0007669"/>
    <property type="project" value="InterPro"/>
</dbReference>
<dbReference type="Pfam" id="PF01047">
    <property type="entry name" value="MarR"/>
    <property type="match status" value="1"/>
</dbReference>
<dbReference type="AlphaFoldDB" id="F4LKY7"/>
<dbReference type="InterPro" id="IPR036388">
    <property type="entry name" value="WH-like_DNA-bd_sf"/>
</dbReference>
<dbReference type="GO" id="GO:0003677">
    <property type="term" value="F:DNA binding"/>
    <property type="evidence" value="ECO:0007669"/>
    <property type="project" value="UniProtKB-KW"/>
</dbReference>
<sequence>MTRRTKGGALVSQIHQVCSRVWAALLREEGLGDMGGARGRVLFVLWTHDCVPIRTLAEKTGLDKSTLTGVLDRLERDGYITRREDENDRRSFLVCRTGKDRFFEEKVPAVSDKMNGIFYRGFSDEEIAAVDGLLQRILDNCREADAARGK</sequence>
<dbReference type="PRINTS" id="PR00598">
    <property type="entry name" value="HTHMARR"/>
</dbReference>
<evidence type="ECO:0000259" key="4">
    <source>
        <dbReference type="PROSITE" id="PS50995"/>
    </source>
</evidence>
<dbReference type="SMART" id="SM00347">
    <property type="entry name" value="HTH_MARR"/>
    <property type="match status" value="1"/>
</dbReference>
<reference evidence="6" key="1">
    <citation type="submission" date="2011-04" db="EMBL/GenBank/DDBJ databases">
        <title>The complete genome of Treponema brennaborense DSM 12168.</title>
        <authorList>
            <person name="Lucas S."/>
            <person name="Han J."/>
            <person name="Lapidus A."/>
            <person name="Bruce D."/>
            <person name="Goodwin L."/>
            <person name="Pitluck S."/>
            <person name="Peters L."/>
            <person name="Kyrpides N."/>
            <person name="Mavromatis K."/>
            <person name="Ivanova N."/>
            <person name="Mikhailova N."/>
            <person name="Pagani I."/>
            <person name="Teshima H."/>
            <person name="Detter J.C."/>
            <person name="Tapia R."/>
            <person name="Han C."/>
            <person name="Land M."/>
            <person name="Hauser L."/>
            <person name="Markowitz V."/>
            <person name="Cheng J.-F."/>
            <person name="Hugenholtz P."/>
            <person name="Woyke T."/>
            <person name="Wu D."/>
            <person name="Gronow S."/>
            <person name="Wellnitz S."/>
            <person name="Brambilla E."/>
            <person name="Klenk H.-P."/>
            <person name="Eisen J.A."/>
        </authorList>
    </citation>
    <scope>NUCLEOTIDE SEQUENCE [LARGE SCALE GENOMIC DNA]</scope>
    <source>
        <strain evidence="6">DSM 12168 / CIP 105900 / DD5/3</strain>
    </source>
</reference>
<accession>F4LKY7</accession>
<dbReference type="eggNOG" id="COG1846">
    <property type="taxonomic scope" value="Bacteria"/>
</dbReference>
<evidence type="ECO:0000313" key="6">
    <source>
        <dbReference type="Proteomes" id="UP000006546"/>
    </source>
</evidence>
<proteinExistence type="predicted"/>
<dbReference type="RefSeq" id="WP_013758291.1">
    <property type="nucleotide sequence ID" value="NC_015500.1"/>
</dbReference>
<dbReference type="OrthoDB" id="9808725at2"/>
<dbReference type="PANTHER" id="PTHR42756:SF1">
    <property type="entry name" value="TRANSCRIPTIONAL REPRESSOR OF EMRAB OPERON"/>
    <property type="match status" value="1"/>
</dbReference>
<keyword evidence="6" id="KW-1185">Reference proteome</keyword>
<dbReference type="PANTHER" id="PTHR42756">
    <property type="entry name" value="TRANSCRIPTIONAL REGULATOR, MARR"/>
    <property type="match status" value="1"/>
</dbReference>
<gene>
    <name evidence="5" type="ordered locus">Trebr_1156</name>
</gene>